<dbReference type="HOGENOM" id="CLU_1052127_0_0_2"/>
<dbReference type="GO" id="GO:0016787">
    <property type="term" value="F:hydrolase activity"/>
    <property type="evidence" value="ECO:0007669"/>
    <property type="project" value="UniProtKB-KW"/>
</dbReference>
<keyword evidence="3" id="KW-0051">Antiviral defense</keyword>
<dbReference type="NCBIfam" id="TIGR01596">
    <property type="entry name" value="cas3_HD"/>
    <property type="match status" value="1"/>
</dbReference>
<dbReference type="CDD" id="cd10013">
    <property type="entry name" value="Cas3''_I"/>
    <property type="match status" value="1"/>
</dbReference>
<dbReference type="RefSeq" id="WP_015858909.1">
    <property type="nucleotide sequence ID" value="NC_012804.1"/>
</dbReference>
<dbReference type="eggNOG" id="arCOG01442">
    <property type="taxonomic scope" value="Archaea"/>
</dbReference>
<dbReference type="GO" id="GO:0046872">
    <property type="term" value="F:metal ion binding"/>
    <property type="evidence" value="ECO:0007669"/>
    <property type="project" value="UniProtKB-KW"/>
</dbReference>
<dbReference type="Gene3D" id="1.10.3210.30">
    <property type="match status" value="1"/>
</dbReference>
<dbReference type="KEGG" id="tga:TGAM_1295"/>
<sequence length="238" mass="26760">MTLLAFKGQPLEEHVKAMLQAWNEVKGKYIPSIIRAMKAYGVELSREKVDRLMRALIILHDSGKGARIYQDYLKDGEKLGGFRHELVSAYYALKILSQLFEERTAFVGSLVVMLHHEPILMGQIANFDRDSLSAEVTLDKLRNFDGVVSELDEFLRKSFKKYLGADVEVPNAETGEVVRTVVELSVKARHLPDAGKLRLIVGALLIPLVLCDYKGAEDREGETPKFAEVLEAEWMGVV</sequence>
<evidence type="ECO:0000259" key="4">
    <source>
        <dbReference type="PROSITE" id="PS51643"/>
    </source>
</evidence>
<name>C5A6D5_THEGJ</name>
<dbReference type="InterPro" id="IPR038257">
    <property type="entry name" value="CRISPR-assoc_Cas3_HD_sf"/>
</dbReference>
<evidence type="ECO:0000256" key="3">
    <source>
        <dbReference type="ARBA" id="ARBA00023118"/>
    </source>
</evidence>
<dbReference type="Proteomes" id="UP000001488">
    <property type="component" value="Chromosome"/>
</dbReference>
<dbReference type="GO" id="GO:0051607">
    <property type="term" value="P:defense response to virus"/>
    <property type="evidence" value="ECO:0007669"/>
    <property type="project" value="UniProtKB-KW"/>
</dbReference>
<dbReference type="OrthoDB" id="99692at2157"/>
<dbReference type="InterPro" id="IPR006483">
    <property type="entry name" value="CRISPR-assoc_Cas3_HD"/>
</dbReference>
<protein>
    <submittedName>
        <fullName evidence="5">CRISPR-associated HD domain protein</fullName>
    </submittedName>
</protein>
<dbReference type="PaxDb" id="593117-TGAM_1295"/>
<evidence type="ECO:0000313" key="5">
    <source>
        <dbReference type="EMBL" id="ACS33797.1"/>
    </source>
</evidence>
<evidence type="ECO:0000256" key="2">
    <source>
        <dbReference type="ARBA" id="ARBA00022801"/>
    </source>
</evidence>
<dbReference type="STRING" id="593117.TGAM_1295"/>
<dbReference type="AlphaFoldDB" id="C5A6D5"/>
<keyword evidence="1" id="KW-0479">Metal-binding</keyword>
<evidence type="ECO:0000313" key="6">
    <source>
        <dbReference type="Proteomes" id="UP000001488"/>
    </source>
</evidence>
<gene>
    <name evidence="5" type="ordered locus">TGAM_1295</name>
</gene>
<keyword evidence="2" id="KW-0378">Hydrolase</keyword>
<feature type="domain" description="HD Cas3-type" evidence="4">
    <location>
        <begin position="4"/>
        <end position="214"/>
    </location>
</feature>
<organism evidence="5 6">
    <name type="scientific">Thermococcus gammatolerans (strain DSM 15229 / JCM 11827 / EJ3)</name>
    <dbReference type="NCBI Taxonomy" id="593117"/>
    <lineage>
        <taxon>Archaea</taxon>
        <taxon>Methanobacteriati</taxon>
        <taxon>Methanobacteriota</taxon>
        <taxon>Thermococci</taxon>
        <taxon>Thermococcales</taxon>
        <taxon>Thermococcaceae</taxon>
        <taxon>Thermococcus</taxon>
    </lineage>
</organism>
<dbReference type="PATRIC" id="fig|593117.10.peg.1293"/>
<dbReference type="EMBL" id="CP001398">
    <property type="protein sequence ID" value="ACS33797.1"/>
    <property type="molecule type" value="Genomic_DNA"/>
</dbReference>
<evidence type="ECO:0000256" key="1">
    <source>
        <dbReference type="ARBA" id="ARBA00022723"/>
    </source>
</evidence>
<dbReference type="GeneID" id="7988354"/>
<reference evidence="5 6" key="1">
    <citation type="journal article" date="2007" name="Genome Biol.">
        <title>Genome analysis and genome-wide proteomics of Thermococcus gammatolerans, the most radioresistant organism known amongst the Archaea.</title>
        <authorList>
            <person name="Zivanovic Y."/>
            <person name="Armengaud J."/>
            <person name="Lagorce A."/>
            <person name="Leplat C."/>
            <person name="Guerin P."/>
            <person name="Dutertre M."/>
            <person name="Anthouard V."/>
            <person name="Forterre P."/>
            <person name="Wincker P."/>
            <person name="Confalonieri F."/>
        </authorList>
    </citation>
    <scope>NUCLEOTIDE SEQUENCE [LARGE SCALE GENOMIC DNA]</scope>
    <source>
        <strain evidence="6">DSM 15229 / JCM 11827 / EJ3</strain>
    </source>
</reference>
<dbReference type="PROSITE" id="PS51643">
    <property type="entry name" value="HD_CAS3"/>
    <property type="match status" value="1"/>
</dbReference>
<proteinExistence type="predicted"/>
<accession>C5A6D5</accession>
<keyword evidence="6" id="KW-1185">Reference proteome</keyword>